<evidence type="ECO:0000256" key="2">
    <source>
        <dbReference type="ARBA" id="ARBA00022723"/>
    </source>
</evidence>
<gene>
    <name evidence="10" type="ORF">RI543_000534</name>
</gene>
<keyword evidence="6" id="KW-0804">Transcription</keyword>
<evidence type="ECO:0000256" key="6">
    <source>
        <dbReference type="ARBA" id="ARBA00023163"/>
    </source>
</evidence>
<dbReference type="PANTHER" id="PTHR47782:SF7">
    <property type="entry name" value="PROTEIN STB5"/>
    <property type="match status" value="1"/>
</dbReference>
<evidence type="ECO:0000256" key="8">
    <source>
        <dbReference type="SAM" id="MobiDB-lite"/>
    </source>
</evidence>
<dbReference type="AlphaFoldDB" id="A0AAN7WJE8"/>
<comment type="subcellular location">
    <subcellularLocation>
        <location evidence="1">Nucleus</location>
    </subcellularLocation>
</comment>
<dbReference type="GO" id="GO:0008270">
    <property type="term" value="F:zinc ion binding"/>
    <property type="evidence" value="ECO:0007669"/>
    <property type="project" value="InterPro"/>
</dbReference>
<dbReference type="GO" id="GO:0045944">
    <property type="term" value="P:positive regulation of transcription by RNA polymerase II"/>
    <property type="evidence" value="ECO:0007669"/>
    <property type="project" value="TreeGrafter"/>
</dbReference>
<accession>A0AAN7WJE8</accession>
<evidence type="ECO:0000256" key="1">
    <source>
        <dbReference type="ARBA" id="ARBA00004123"/>
    </source>
</evidence>
<keyword evidence="4" id="KW-0805">Transcription regulation</keyword>
<dbReference type="PANTHER" id="PTHR47782">
    <property type="entry name" value="ZN(II)2CYS6 TRANSCRIPTION FACTOR (EUROFUNG)-RELATED"/>
    <property type="match status" value="1"/>
</dbReference>
<dbReference type="InterPro" id="IPR007219">
    <property type="entry name" value="XnlR_reg_dom"/>
</dbReference>
<evidence type="ECO:0000256" key="7">
    <source>
        <dbReference type="ARBA" id="ARBA00023242"/>
    </source>
</evidence>
<dbReference type="GO" id="GO:0005634">
    <property type="term" value="C:nucleus"/>
    <property type="evidence" value="ECO:0007669"/>
    <property type="project" value="UniProtKB-SubCell"/>
</dbReference>
<keyword evidence="5" id="KW-0238">DNA-binding</keyword>
<dbReference type="Gene3D" id="4.10.240.10">
    <property type="entry name" value="Zn(2)-C6 fungal-type DNA-binding domain"/>
    <property type="match status" value="1"/>
</dbReference>
<feature type="compositionally biased region" description="Low complexity" evidence="8">
    <location>
        <begin position="310"/>
        <end position="320"/>
    </location>
</feature>
<protein>
    <recommendedName>
        <fullName evidence="9">Zn(2)-C6 fungal-type domain-containing protein</fullName>
    </recommendedName>
</protein>
<dbReference type="InterPro" id="IPR001138">
    <property type="entry name" value="Zn2Cys6_DnaBD"/>
</dbReference>
<dbReference type="InterPro" id="IPR036864">
    <property type="entry name" value="Zn2-C6_fun-type_DNA-bd_sf"/>
</dbReference>
<dbReference type="SUPFAM" id="SSF57701">
    <property type="entry name" value="Zn2/Cys6 DNA-binding domain"/>
    <property type="match status" value="1"/>
</dbReference>
<evidence type="ECO:0000256" key="5">
    <source>
        <dbReference type="ARBA" id="ARBA00023125"/>
    </source>
</evidence>
<dbReference type="InterPro" id="IPR052202">
    <property type="entry name" value="Yeast_MetPath_Reg"/>
</dbReference>
<dbReference type="PROSITE" id="PS00463">
    <property type="entry name" value="ZN2_CY6_FUNGAL_1"/>
    <property type="match status" value="1"/>
</dbReference>
<feature type="compositionally biased region" description="Polar residues" evidence="8">
    <location>
        <begin position="386"/>
        <end position="398"/>
    </location>
</feature>
<dbReference type="GO" id="GO:0006351">
    <property type="term" value="P:DNA-templated transcription"/>
    <property type="evidence" value="ECO:0007669"/>
    <property type="project" value="InterPro"/>
</dbReference>
<dbReference type="CDD" id="cd12148">
    <property type="entry name" value="fungal_TF_MHR"/>
    <property type="match status" value="1"/>
</dbReference>
<evidence type="ECO:0000313" key="10">
    <source>
        <dbReference type="EMBL" id="KAK5782048.1"/>
    </source>
</evidence>
<sequence>MEENTPVISEKQEYSCARCRRLKKKCTKESPACSLCSRLHVPCTYPGRAPRRTKKELEEAMRRGEYVPSRRRKKTSKENTPTTIIPSTQEVLPKIDPSSSQYNIPLMTKPNQTSIVNNNLVRENSNVSLPSVTALYNDVYSNIVRTLNHNNTNQTDNLPLSTTNTIGTTPPVTNQPTNDSPLYENVSTLISSLNSPVNTTTNNSTTALIAENMAVRADDNKNNSIIGNDNTIHRTLPINPASAIDVSTMDKIDPAPLLSATLLSQQPQNLLTTLNGRQTNMTNIPRVSSLPSMPIGPTLSTPSSMNFGVNNNNNNNSNIDNIDRYTSDPNFQQNKRTKYSLTSLESIRLSPITTVQPISNNNINNSHSITPLSPSSVNNSNNNNSATNTGPTQISTTVTTPDTKYINENSYNHVNMNNSTKEGEKEGGEEVHEPMKNTTPYNIANVESIPIDSASIETATLGTIFKGGRVGTWVNEDGSQKPIDRNLLDRSIAAYFRHNHRLYPMIDKASFLKQVAMIEEFDYDKLDKIHDSVFIFRLYMVMAIGCTTLRRAGMLLEDEEELSDHLAFLAMKKFCHVISLQNIETVCCLLLLGIYSFFEPKGWSSWTISGIIMRLTIELGLNRDLVKEKMKHMTIFEVEARYRVFWSAYCFERLIATCLGRASAISDDDVTVPLPRSLNESEKEDIDITNTMIRLRRLAGRIYKEVHSTSVSKKKFTVEERIEIINGLRKELDTIFETEKLKMKKHNDKNINKQITNTISFHSSDIWLAMRHSQLMILLYRPSSLIPKPPIESLSILGKYCLKAWKHTYTLYQKKLLPLNWITLFRTLTICNIILYCLCQWTIDLIESKIEIRQCAEILDHFGSKWIFAKKCAKVFTNISNTILEISLSDGKVPNMDKLTTEVFGANDAYHEILNENNVDVSWIDKLV</sequence>
<feature type="region of interest" description="Disordered" evidence="8">
    <location>
        <begin position="59"/>
        <end position="81"/>
    </location>
</feature>
<organism evidence="10 11">
    <name type="scientific">Arxiozyma heterogenica</name>
    <dbReference type="NCBI Taxonomy" id="278026"/>
    <lineage>
        <taxon>Eukaryota</taxon>
        <taxon>Fungi</taxon>
        <taxon>Dikarya</taxon>
        <taxon>Ascomycota</taxon>
        <taxon>Saccharomycotina</taxon>
        <taxon>Saccharomycetes</taxon>
        <taxon>Saccharomycetales</taxon>
        <taxon>Saccharomycetaceae</taxon>
        <taxon>Arxiozyma</taxon>
    </lineage>
</organism>
<feature type="region of interest" description="Disordered" evidence="8">
    <location>
        <begin position="356"/>
        <end position="398"/>
    </location>
</feature>
<proteinExistence type="predicted"/>
<evidence type="ECO:0000313" key="11">
    <source>
        <dbReference type="Proteomes" id="UP001306508"/>
    </source>
</evidence>
<feature type="compositionally biased region" description="Low complexity" evidence="8">
    <location>
        <begin position="162"/>
        <end position="174"/>
    </location>
</feature>
<dbReference type="Proteomes" id="UP001306508">
    <property type="component" value="Unassembled WGS sequence"/>
</dbReference>
<evidence type="ECO:0000256" key="3">
    <source>
        <dbReference type="ARBA" id="ARBA00022833"/>
    </source>
</evidence>
<feature type="compositionally biased region" description="Polar residues" evidence="8">
    <location>
        <begin position="278"/>
        <end position="291"/>
    </location>
</feature>
<feature type="domain" description="Zn(2)-C6 fungal-type" evidence="9">
    <location>
        <begin position="15"/>
        <end position="45"/>
    </location>
</feature>
<dbReference type="EMBL" id="JAWIZZ010000022">
    <property type="protein sequence ID" value="KAK5782048.1"/>
    <property type="molecule type" value="Genomic_DNA"/>
</dbReference>
<keyword evidence="11" id="KW-1185">Reference proteome</keyword>
<comment type="caution">
    <text evidence="10">The sequence shown here is derived from an EMBL/GenBank/DDBJ whole genome shotgun (WGS) entry which is preliminary data.</text>
</comment>
<feature type="region of interest" description="Disordered" evidence="8">
    <location>
        <begin position="154"/>
        <end position="179"/>
    </location>
</feature>
<dbReference type="SMART" id="SM00906">
    <property type="entry name" value="Fungal_trans"/>
    <property type="match status" value="1"/>
</dbReference>
<evidence type="ECO:0000259" key="9">
    <source>
        <dbReference type="PROSITE" id="PS50048"/>
    </source>
</evidence>
<dbReference type="Pfam" id="PF04082">
    <property type="entry name" value="Fungal_trans"/>
    <property type="match status" value="1"/>
</dbReference>
<feature type="compositionally biased region" description="Low complexity" evidence="8">
    <location>
        <begin position="358"/>
        <end position="385"/>
    </location>
</feature>
<keyword evidence="7" id="KW-0539">Nucleus</keyword>
<feature type="region of interest" description="Disordered" evidence="8">
    <location>
        <begin position="278"/>
        <end position="333"/>
    </location>
</feature>
<dbReference type="CDD" id="cd00067">
    <property type="entry name" value="GAL4"/>
    <property type="match status" value="1"/>
</dbReference>
<dbReference type="Pfam" id="PF00172">
    <property type="entry name" value="Zn_clus"/>
    <property type="match status" value="1"/>
</dbReference>
<reference evidence="11" key="1">
    <citation type="submission" date="2023-07" db="EMBL/GenBank/DDBJ databases">
        <title>A draft genome of Kazachstania heterogenica Y-27499.</title>
        <authorList>
            <person name="Donic C."/>
            <person name="Kralova J.S."/>
            <person name="Fidel L."/>
            <person name="Ben-Dor S."/>
            <person name="Jung S."/>
        </authorList>
    </citation>
    <scope>NUCLEOTIDE SEQUENCE [LARGE SCALE GENOMIC DNA]</scope>
    <source>
        <strain evidence="11">Y27499</strain>
    </source>
</reference>
<evidence type="ECO:0000256" key="4">
    <source>
        <dbReference type="ARBA" id="ARBA00023015"/>
    </source>
</evidence>
<feature type="compositionally biased region" description="Polar residues" evidence="8">
    <location>
        <begin position="298"/>
        <end position="309"/>
    </location>
</feature>
<dbReference type="GO" id="GO:0043565">
    <property type="term" value="F:sequence-specific DNA binding"/>
    <property type="evidence" value="ECO:0007669"/>
    <property type="project" value="TreeGrafter"/>
</dbReference>
<keyword evidence="2" id="KW-0479">Metal-binding</keyword>
<name>A0AAN7WJE8_9SACH</name>
<dbReference type="GO" id="GO:0000981">
    <property type="term" value="F:DNA-binding transcription factor activity, RNA polymerase II-specific"/>
    <property type="evidence" value="ECO:0007669"/>
    <property type="project" value="InterPro"/>
</dbReference>
<dbReference type="PROSITE" id="PS50048">
    <property type="entry name" value="ZN2_CY6_FUNGAL_2"/>
    <property type="match status" value="1"/>
</dbReference>
<dbReference type="SMART" id="SM00066">
    <property type="entry name" value="GAL4"/>
    <property type="match status" value="1"/>
</dbReference>
<keyword evidence="3" id="KW-0862">Zinc</keyword>